<dbReference type="GO" id="GO:0016491">
    <property type="term" value="F:oxidoreductase activity"/>
    <property type="evidence" value="ECO:0007669"/>
    <property type="project" value="UniProtKB-KW"/>
</dbReference>
<reference evidence="5" key="1">
    <citation type="submission" date="2016-10" db="EMBL/GenBank/DDBJ databases">
        <authorList>
            <person name="Varghese N."/>
            <person name="Submissions S."/>
        </authorList>
    </citation>
    <scope>NUCLEOTIDE SEQUENCE [LARGE SCALE GENOMIC DNA]</scope>
    <source>
        <strain evidence="5">CGMCC 4.6856</strain>
    </source>
</reference>
<dbReference type="PANTHER" id="PTHR43639:SF1">
    <property type="entry name" value="SHORT-CHAIN DEHYDROGENASE_REDUCTASE FAMILY PROTEIN"/>
    <property type="match status" value="1"/>
</dbReference>
<organism evidence="4 5">
    <name type="scientific">Microlunatus flavus</name>
    <dbReference type="NCBI Taxonomy" id="1036181"/>
    <lineage>
        <taxon>Bacteria</taxon>
        <taxon>Bacillati</taxon>
        <taxon>Actinomycetota</taxon>
        <taxon>Actinomycetes</taxon>
        <taxon>Propionibacteriales</taxon>
        <taxon>Propionibacteriaceae</taxon>
        <taxon>Microlunatus</taxon>
    </lineage>
</organism>
<comment type="similarity">
    <text evidence="1 3">Belongs to the short-chain dehydrogenases/reductases (SDR) family.</text>
</comment>
<dbReference type="InterPro" id="IPR036291">
    <property type="entry name" value="NAD(P)-bd_dom_sf"/>
</dbReference>
<evidence type="ECO:0000256" key="2">
    <source>
        <dbReference type="ARBA" id="ARBA00023002"/>
    </source>
</evidence>
<dbReference type="AlphaFoldDB" id="A0A1H9HCM6"/>
<dbReference type="SUPFAM" id="SSF51735">
    <property type="entry name" value="NAD(P)-binding Rossmann-fold domains"/>
    <property type="match status" value="1"/>
</dbReference>
<gene>
    <name evidence="4" type="ORF">SAMN05421756_104199</name>
</gene>
<dbReference type="EMBL" id="FOFA01000004">
    <property type="protein sequence ID" value="SEQ60054.1"/>
    <property type="molecule type" value="Genomic_DNA"/>
</dbReference>
<sequence length="254" mass="26628">MSTPEPDRVVLVTGGSRGIGRAAVRALHREGAHVVLHHRASAEAAQALADELGAGTGQSRVHVLRADLAQPGEPERLWREAVAWRGHVDVLVNNAGIYLASPLDDDAAWTSGWADNLTVNLLAPAELCRLAVAHWREPGRAGGGIVVNVTSRAAHRGDDADHLAYGAAKGGLQSLTKGIARAFARDRILAYDIAPGWVLTDMMGPDADALAATMPMGEITPPEDVAEVIAFLASGRAPHTSGATIDVTGADYVR</sequence>
<dbReference type="STRING" id="1036181.SAMN05421756_104199"/>
<dbReference type="Pfam" id="PF00106">
    <property type="entry name" value="adh_short"/>
    <property type="match status" value="1"/>
</dbReference>
<dbReference type="PRINTS" id="PR00081">
    <property type="entry name" value="GDHRDH"/>
</dbReference>
<evidence type="ECO:0000313" key="4">
    <source>
        <dbReference type="EMBL" id="SEQ60054.1"/>
    </source>
</evidence>
<dbReference type="Proteomes" id="UP000198504">
    <property type="component" value="Unassembled WGS sequence"/>
</dbReference>
<dbReference type="PANTHER" id="PTHR43639">
    <property type="entry name" value="OXIDOREDUCTASE, SHORT-CHAIN DEHYDROGENASE/REDUCTASE FAMILY (AFU_ORTHOLOGUE AFUA_5G02870)"/>
    <property type="match status" value="1"/>
</dbReference>
<evidence type="ECO:0000256" key="3">
    <source>
        <dbReference type="RuleBase" id="RU000363"/>
    </source>
</evidence>
<proteinExistence type="inferred from homology"/>
<dbReference type="FunFam" id="3.40.50.720:FF:000084">
    <property type="entry name" value="Short-chain dehydrogenase reductase"/>
    <property type="match status" value="1"/>
</dbReference>
<dbReference type="OrthoDB" id="9804774at2"/>
<dbReference type="Gene3D" id="3.40.50.720">
    <property type="entry name" value="NAD(P)-binding Rossmann-like Domain"/>
    <property type="match status" value="1"/>
</dbReference>
<dbReference type="InterPro" id="IPR002347">
    <property type="entry name" value="SDR_fam"/>
</dbReference>
<dbReference type="PRINTS" id="PR00080">
    <property type="entry name" value="SDRFAMILY"/>
</dbReference>
<name>A0A1H9HCM6_9ACTN</name>
<protein>
    <submittedName>
        <fullName evidence="4">NAD(P)-dependent dehydrogenase, short-chain alcohol dehydrogenase family</fullName>
    </submittedName>
</protein>
<keyword evidence="2" id="KW-0560">Oxidoreductase</keyword>
<accession>A0A1H9HCM6</accession>
<evidence type="ECO:0000313" key="5">
    <source>
        <dbReference type="Proteomes" id="UP000198504"/>
    </source>
</evidence>
<evidence type="ECO:0000256" key="1">
    <source>
        <dbReference type="ARBA" id="ARBA00006484"/>
    </source>
</evidence>
<keyword evidence="5" id="KW-1185">Reference proteome</keyword>
<dbReference type="CDD" id="cd05233">
    <property type="entry name" value="SDR_c"/>
    <property type="match status" value="1"/>
</dbReference>
<dbReference type="RefSeq" id="WP_091180203.1">
    <property type="nucleotide sequence ID" value="NZ_FOFA01000004.1"/>
</dbReference>